<dbReference type="InterPro" id="IPR036770">
    <property type="entry name" value="Ankyrin_rpt-contain_sf"/>
</dbReference>
<accession>A0A0L9UVP8</accession>
<protein>
    <recommendedName>
        <fullName evidence="5">PGG domain-containing protein</fullName>
    </recommendedName>
</protein>
<dbReference type="SUPFAM" id="SSF48403">
    <property type="entry name" value="Ankyrin repeat"/>
    <property type="match status" value="2"/>
</dbReference>
<evidence type="ECO:0000313" key="7">
    <source>
        <dbReference type="Proteomes" id="UP000053144"/>
    </source>
</evidence>
<evidence type="ECO:0000313" key="6">
    <source>
        <dbReference type="EMBL" id="KOM46811.1"/>
    </source>
</evidence>
<comment type="subcellular location">
    <subcellularLocation>
        <location evidence="1">Cell membrane</location>
        <topology evidence="1">Peripheral membrane protein</topology>
        <orientation evidence="1">Cytoplasmic side</orientation>
    </subcellularLocation>
</comment>
<proteinExistence type="predicted"/>
<name>A0A0L9UVP8_PHAAN</name>
<keyword evidence="2" id="KW-0175">Coiled coil</keyword>
<evidence type="ECO:0000256" key="1">
    <source>
        <dbReference type="ARBA" id="ARBA00004413"/>
    </source>
</evidence>
<dbReference type="Gramene" id="KOM46811">
    <property type="protein sequence ID" value="KOM46811"/>
    <property type="gene ID" value="LR48_Vigan07g051500"/>
</dbReference>
<evidence type="ECO:0000256" key="4">
    <source>
        <dbReference type="SAM" id="Phobius"/>
    </source>
</evidence>
<dbReference type="Proteomes" id="UP000053144">
    <property type="component" value="Chromosome 7"/>
</dbReference>
<feature type="coiled-coil region" evidence="2">
    <location>
        <begin position="447"/>
        <end position="474"/>
    </location>
</feature>
<dbReference type="Pfam" id="PF13962">
    <property type="entry name" value="PGG"/>
    <property type="match status" value="1"/>
</dbReference>
<evidence type="ECO:0000259" key="5">
    <source>
        <dbReference type="Pfam" id="PF13962"/>
    </source>
</evidence>
<evidence type="ECO:0000256" key="3">
    <source>
        <dbReference type="SAM" id="MobiDB-lite"/>
    </source>
</evidence>
<dbReference type="InterPro" id="IPR002110">
    <property type="entry name" value="Ankyrin_rpt"/>
</dbReference>
<dbReference type="GO" id="GO:0005886">
    <property type="term" value="C:plasma membrane"/>
    <property type="evidence" value="ECO:0007669"/>
    <property type="project" value="UniProtKB-SubCell"/>
</dbReference>
<keyword evidence="4" id="KW-1133">Transmembrane helix</keyword>
<organism evidence="6 7">
    <name type="scientific">Phaseolus angularis</name>
    <name type="common">Azuki bean</name>
    <name type="synonym">Vigna angularis</name>
    <dbReference type="NCBI Taxonomy" id="3914"/>
    <lineage>
        <taxon>Eukaryota</taxon>
        <taxon>Viridiplantae</taxon>
        <taxon>Streptophyta</taxon>
        <taxon>Embryophyta</taxon>
        <taxon>Tracheophyta</taxon>
        <taxon>Spermatophyta</taxon>
        <taxon>Magnoliopsida</taxon>
        <taxon>eudicotyledons</taxon>
        <taxon>Gunneridae</taxon>
        <taxon>Pentapetalae</taxon>
        <taxon>rosids</taxon>
        <taxon>fabids</taxon>
        <taxon>Fabales</taxon>
        <taxon>Fabaceae</taxon>
        <taxon>Papilionoideae</taxon>
        <taxon>50 kb inversion clade</taxon>
        <taxon>NPAAA clade</taxon>
        <taxon>indigoferoid/millettioid clade</taxon>
        <taxon>Phaseoleae</taxon>
        <taxon>Vigna</taxon>
    </lineage>
</organism>
<dbReference type="Gene3D" id="1.25.40.20">
    <property type="entry name" value="Ankyrin repeat-containing domain"/>
    <property type="match status" value="2"/>
</dbReference>
<dbReference type="KEGG" id="var:108336558"/>
<evidence type="ECO:0000256" key="2">
    <source>
        <dbReference type="SAM" id="Coils"/>
    </source>
</evidence>
<feature type="transmembrane region" description="Helical" evidence="4">
    <location>
        <begin position="663"/>
        <end position="683"/>
    </location>
</feature>
<dbReference type="AlphaFoldDB" id="A0A0L9UVP8"/>
<dbReference type="Pfam" id="PF00023">
    <property type="entry name" value="Ank"/>
    <property type="match status" value="1"/>
</dbReference>
<feature type="compositionally biased region" description="Basic and acidic residues" evidence="3">
    <location>
        <begin position="403"/>
        <end position="421"/>
    </location>
</feature>
<dbReference type="SMART" id="SM00248">
    <property type="entry name" value="ANK"/>
    <property type="match status" value="6"/>
</dbReference>
<feature type="transmembrane region" description="Helical" evidence="4">
    <location>
        <begin position="703"/>
        <end position="728"/>
    </location>
</feature>
<dbReference type="STRING" id="3914.A0A0L9UVP8"/>
<keyword evidence="4" id="KW-0472">Membrane</keyword>
<dbReference type="EMBL" id="CM003377">
    <property type="protein sequence ID" value="KOM46811.1"/>
    <property type="molecule type" value="Genomic_DNA"/>
</dbReference>
<dbReference type="OrthoDB" id="1868897at2759"/>
<reference evidence="7" key="1">
    <citation type="journal article" date="2015" name="Proc. Natl. Acad. Sci. U.S.A.">
        <title>Genome sequencing of adzuki bean (Vigna angularis) provides insight into high starch and low fat accumulation and domestication.</title>
        <authorList>
            <person name="Yang K."/>
            <person name="Tian Z."/>
            <person name="Chen C."/>
            <person name="Luo L."/>
            <person name="Zhao B."/>
            <person name="Wang Z."/>
            <person name="Yu L."/>
            <person name="Li Y."/>
            <person name="Sun Y."/>
            <person name="Li W."/>
            <person name="Chen Y."/>
            <person name="Li Y."/>
            <person name="Zhang Y."/>
            <person name="Ai D."/>
            <person name="Zhao J."/>
            <person name="Shang C."/>
            <person name="Ma Y."/>
            <person name="Wu B."/>
            <person name="Wang M."/>
            <person name="Gao L."/>
            <person name="Sun D."/>
            <person name="Zhang P."/>
            <person name="Guo F."/>
            <person name="Wang W."/>
            <person name="Li Y."/>
            <person name="Wang J."/>
            <person name="Varshney R.K."/>
            <person name="Wang J."/>
            <person name="Ling H.Q."/>
            <person name="Wan P."/>
        </authorList>
    </citation>
    <scope>NUCLEOTIDE SEQUENCE</scope>
    <source>
        <strain evidence="7">cv. Jingnong 6</strain>
    </source>
</reference>
<sequence>MSAINYGYVEEEFSNRLAECTFEGKWDEVEEMYNENPACHTAMIDDSVGTALHVAVDLDKEEVVEKLVKAIIRHNTMKALKMRNDRGDTALHVAASRDFTKICQIIVGKNPEDRTYLVECKNKDGETPLFQAALNGKKQTFAYLSKLFDHSARWQYLVRENGDSILHCAIRREYFDLAVIIVHYYDFLSTHLNKEGFTPLKVLATRPSAFRSATKLSWWKQILYHCILVEPVKPERQMNKILKKMEKKSNDSKFSYPENYTTLCEFIAGFKSLGARTDNCFTQRNQQDSENPTIKERKIVSETAGVGFWPPNYETSRQFLRSAYVHTLRFTGVGLKEISNMKRRHEWSGQLLKALLKRPYEAFTGYGVPPDIPVDEEMYNVFNQLKSGESRESGSNEEEIEIEEVKIEDKEKKSSSPSDSIDKTETAFLVAARTMVNELLERIPSVIHNLNAKKEKEKKEISRASDSIDKTETAFLVAARNGIIEMVNELLDQIPSVIHNLNANKENVLLVAVMNRQPFVIKKLKMKVKGEVWNNLTLAIDKNERTILHWAADAPGDDKHTKIAGSALQMMWDIKWFRYIESLVPEHFYLRSDTVGETAEEIFEDKHKVLIEKSSEWLKDTSESCSVVAALVAGVSFATATTIPGNTDQEGRPNLEGEPVFDVFAVSSLVGLCSSVTGLIMFLTILTSRKQSKDFRRDLPFKLLLGLSSLFVSIAAMFVSFCSGHYFLLSHTYRTVLYPLYAVTVFPLMFYAVSQFPLYFDLIIAILSQVPWATNRGDKL</sequence>
<dbReference type="InterPro" id="IPR026961">
    <property type="entry name" value="PGG_dom"/>
</dbReference>
<feature type="domain" description="PGG" evidence="5">
    <location>
        <begin position="616"/>
        <end position="727"/>
    </location>
</feature>
<keyword evidence="4" id="KW-0812">Transmembrane</keyword>
<feature type="region of interest" description="Disordered" evidence="3">
    <location>
        <begin position="386"/>
        <end position="421"/>
    </location>
</feature>
<dbReference type="PANTHER" id="PTHR24177">
    <property type="entry name" value="CASKIN"/>
    <property type="match status" value="1"/>
</dbReference>
<dbReference type="PANTHER" id="PTHR24177:SF187">
    <property type="entry name" value="ANKYRIN REPEAT PROTEIN"/>
    <property type="match status" value="1"/>
</dbReference>
<gene>
    <name evidence="6" type="ORF">LR48_Vigan07g051500</name>
</gene>